<keyword evidence="3" id="KW-0808">Transferase</keyword>
<dbReference type="Pfam" id="PF13579">
    <property type="entry name" value="Glyco_trans_4_4"/>
    <property type="match status" value="1"/>
</dbReference>
<evidence type="ECO:0000259" key="2">
    <source>
        <dbReference type="Pfam" id="PF13579"/>
    </source>
</evidence>
<evidence type="ECO:0000313" key="4">
    <source>
        <dbReference type="Proteomes" id="UP001597109"/>
    </source>
</evidence>
<dbReference type="InterPro" id="IPR028098">
    <property type="entry name" value="Glyco_trans_4-like_N"/>
</dbReference>
<feature type="domain" description="Glycosyltransferase subfamily 4-like N-terminal" evidence="2">
    <location>
        <begin position="65"/>
        <end position="171"/>
    </location>
</feature>
<organism evidence="3 4">
    <name type="scientific">Metaplanococcus flavidus</name>
    <dbReference type="NCBI Taxonomy" id="569883"/>
    <lineage>
        <taxon>Bacteria</taxon>
        <taxon>Bacillati</taxon>
        <taxon>Bacillota</taxon>
        <taxon>Bacilli</taxon>
        <taxon>Bacillales</taxon>
        <taxon>Caryophanaceae</taxon>
        <taxon>Metaplanococcus</taxon>
    </lineage>
</organism>
<dbReference type="EMBL" id="JBHTKI010000014">
    <property type="protein sequence ID" value="MFD1031914.1"/>
    <property type="molecule type" value="Genomic_DNA"/>
</dbReference>
<accession>A0ABW3LBB3</accession>
<dbReference type="Gene3D" id="3.40.50.2000">
    <property type="entry name" value="Glycogen Phosphorylase B"/>
    <property type="match status" value="2"/>
</dbReference>
<reference evidence="4" key="1">
    <citation type="journal article" date="2019" name="Int. J. Syst. Evol. Microbiol.">
        <title>The Global Catalogue of Microorganisms (GCM) 10K type strain sequencing project: providing services to taxonomists for standard genome sequencing and annotation.</title>
        <authorList>
            <consortium name="The Broad Institute Genomics Platform"/>
            <consortium name="The Broad Institute Genome Sequencing Center for Infectious Disease"/>
            <person name="Wu L."/>
            <person name="Ma J."/>
        </authorList>
    </citation>
    <scope>NUCLEOTIDE SEQUENCE [LARGE SCALE GENOMIC DNA]</scope>
    <source>
        <strain evidence="4">CCUG 56756</strain>
    </source>
</reference>
<keyword evidence="3" id="KW-0328">Glycosyltransferase</keyword>
<dbReference type="RefSeq" id="WP_379082524.1">
    <property type="nucleotide sequence ID" value="NZ_JBHTKI010000014.1"/>
</dbReference>
<sequence length="393" mass="44673">MLLVSESYNGGVKTYIDTIMFHQEKESDITIQALVSSKRLKGGGGEIEGDYLIEDNLSFGMSPHKLVMALHSLHRMVMDKKIDVVHANSTFAGVLMCVYAFWNRKVFYIYTPHGYYSLKKMGMTKKAAVRFVEKRINNSADLVIHVSPSEEREAIINGLTVAEKCIVVLNGSKDPEANSIRNLNDVFTIVNLARVDDQKKPFEFIEIARKLLEQNLNVQFIWAGNGKYLEKAREKVEFYGLSEQVKFIGFSNEKDKILQESDLFLSTSEYEGLPYAVIEAMSYKLPLLLTDIIGHSDLIEGDKNGLLFKNNEDPAIYEFVKSLIHDLEKRNSLCNHSYRIFNERLNVTQMLKKLVGIYQNLNVCANNEIPGKTAVKAVREEESLANRDLHSDL</sequence>
<keyword evidence="4" id="KW-1185">Reference proteome</keyword>
<dbReference type="InterPro" id="IPR001296">
    <property type="entry name" value="Glyco_trans_1"/>
</dbReference>
<gene>
    <name evidence="3" type="ORF">ACFQ1X_10780</name>
</gene>
<comment type="caution">
    <text evidence="3">The sequence shown here is derived from an EMBL/GenBank/DDBJ whole genome shotgun (WGS) entry which is preliminary data.</text>
</comment>
<proteinExistence type="predicted"/>
<dbReference type="PANTHER" id="PTHR12526">
    <property type="entry name" value="GLYCOSYLTRANSFERASE"/>
    <property type="match status" value="1"/>
</dbReference>
<protein>
    <submittedName>
        <fullName evidence="3">Glycosyltransferase</fullName>
        <ecNumber evidence="3">2.4.-.-</ecNumber>
    </submittedName>
</protein>
<dbReference type="Pfam" id="PF00534">
    <property type="entry name" value="Glycos_transf_1"/>
    <property type="match status" value="1"/>
</dbReference>
<dbReference type="PANTHER" id="PTHR12526:SF630">
    <property type="entry name" value="GLYCOSYLTRANSFERASE"/>
    <property type="match status" value="1"/>
</dbReference>
<dbReference type="Proteomes" id="UP001597109">
    <property type="component" value="Unassembled WGS sequence"/>
</dbReference>
<evidence type="ECO:0000313" key="3">
    <source>
        <dbReference type="EMBL" id="MFD1031914.1"/>
    </source>
</evidence>
<dbReference type="SUPFAM" id="SSF53756">
    <property type="entry name" value="UDP-Glycosyltransferase/glycogen phosphorylase"/>
    <property type="match status" value="1"/>
</dbReference>
<dbReference type="EC" id="2.4.-.-" evidence="3"/>
<evidence type="ECO:0000259" key="1">
    <source>
        <dbReference type="Pfam" id="PF00534"/>
    </source>
</evidence>
<feature type="domain" description="Glycosyl transferase family 1" evidence="1">
    <location>
        <begin position="184"/>
        <end position="334"/>
    </location>
</feature>
<dbReference type="GO" id="GO:0016757">
    <property type="term" value="F:glycosyltransferase activity"/>
    <property type="evidence" value="ECO:0007669"/>
    <property type="project" value="UniProtKB-KW"/>
</dbReference>
<name>A0ABW3LBB3_9BACL</name>